<evidence type="ECO:0000313" key="4">
    <source>
        <dbReference type="Proteomes" id="UP001144205"/>
    </source>
</evidence>
<gene>
    <name evidence="3" type="ORF">STA1M1_29420</name>
</gene>
<feature type="transmembrane region" description="Helical" evidence="2">
    <location>
        <begin position="6"/>
        <end position="22"/>
    </location>
</feature>
<dbReference type="Proteomes" id="UP001144205">
    <property type="component" value="Unassembled WGS sequence"/>
</dbReference>
<name>A0ABQ5LWS5_9RHOB</name>
<keyword evidence="2" id="KW-0472">Membrane</keyword>
<keyword evidence="2" id="KW-0812">Transmembrane</keyword>
<evidence type="ECO:0000256" key="2">
    <source>
        <dbReference type="SAM" id="Phobius"/>
    </source>
</evidence>
<protein>
    <submittedName>
        <fullName evidence="3">Uncharacterized protein</fullName>
    </submittedName>
</protein>
<keyword evidence="2" id="KW-1133">Transmembrane helix</keyword>
<organism evidence="3 4">
    <name type="scientific">Sinisalibacter aestuarii</name>
    <dbReference type="NCBI Taxonomy" id="2949426"/>
    <lineage>
        <taxon>Bacteria</taxon>
        <taxon>Pseudomonadati</taxon>
        <taxon>Pseudomonadota</taxon>
        <taxon>Alphaproteobacteria</taxon>
        <taxon>Rhodobacterales</taxon>
        <taxon>Roseobacteraceae</taxon>
        <taxon>Sinisalibacter</taxon>
    </lineage>
</organism>
<comment type="caution">
    <text evidence="3">The sequence shown here is derived from an EMBL/GenBank/DDBJ whole genome shotgun (WGS) entry which is preliminary data.</text>
</comment>
<evidence type="ECO:0000313" key="3">
    <source>
        <dbReference type="EMBL" id="GKY89073.1"/>
    </source>
</evidence>
<dbReference type="RefSeq" id="WP_281843108.1">
    <property type="nucleotide sequence ID" value="NZ_BROH01000009.1"/>
</dbReference>
<dbReference type="EMBL" id="BROH01000009">
    <property type="protein sequence ID" value="GKY89073.1"/>
    <property type="molecule type" value="Genomic_DNA"/>
</dbReference>
<evidence type="ECO:0000256" key="1">
    <source>
        <dbReference type="SAM" id="MobiDB-lite"/>
    </source>
</evidence>
<accession>A0ABQ5LWS5</accession>
<proteinExistence type="predicted"/>
<feature type="region of interest" description="Disordered" evidence="1">
    <location>
        <begin position="41"/>
        <end position="68"/>
    </location>
</feature>
<sequence length="296" mass="31553">MNATSLIGVILAIGVGFYVMVAQSNMSRDIGAVVARNMQAQTVEPEAPRERAAEEGPEPDPFDKNIVNEGGRSVSRQAVSYLLDPARFDRKRTVTVEVPVSPASLLRPGEAMPEGDLRRLMVEARSAALADAACERLLGSLAGRCGVSGFGVEGGVGGRDRMNPARAAMFADIYVVSTTMVFVPKAPVGSYPETATVMLNNREFDLDPWIMPGPWAAAYEPKLAELYEAAEAACADIRGVYGNCMLRSARMALSGREPGEVRRSFTLAWFSPVYGDTGTTAETGADPADMPVGAVE</sequence>
<keyword evidence="4" id="KW-1185">Reference proteome</keyword>
<reference evidence="3" key="1">
    <citation type="journal article" date="2023" name="Int. J. Syst. Evol. Microbiol.">
        <title>Sinisalibacter aestuarii sp. nov., isolated from estuarine sediment of the Arakawa River.</title>
        <authorList>
            <person name="Arafat S.T."/>
            <person name="Hirano S."/>
            <person name="Sato A."/>
            <person name="Takeuchi K."/>
            <person name="Yasuda T."/>
            <person name="Terahara T."/>
            <person name="Hamada M."/>
            <person name="Kobayashi T."/>
        </authorList>
    </citation>
    <scope>NUCLEOTIDE SEQUENCE</scope>
    <source>
        <strain evidence="3">B-399</strain>
    </source>
</reference>